<name>A0A1Y1WEG3_9FUNG</name>
<feature type="signal peptide" evidence="2">
    <location>
        <begin position="1"/>
        <end position="22"/>
    </location>
</feature>
<dbReference type="GeneID" id="63799957"/>
<gene>
    <name evidence="3" type="ORF">DL89DRAFT_129867</name>
</gene>
<sequence>MATKHAVFALTLAVIATCEVYGNEPGFVEVGYAPQVLVASQQYEANRPYHVAANAGLRAGEASSASELGALASHEHSASESSKSSKNAANTNTNAIAGLAYAVAAASIACAWAAY</sequence>
<evidence type="ECO:0000313" key="3">
    <source>
        <dbReference type="EMBL" id="ORX71636.1"/>
    </source>
</evidence>
<evidence type="ECO:0000256" key="1">
    <source>
        <dbReference type="SAM" id="MobiDB-lite"/>
    </source>
</evidence>
<keyword evidence="4" id="KW-1185">Reference proteome</keyword>
<protein>
    <submittedName>
        <fullName evidence="3">Uncharacterized protein</fullName>
    </submittedName>
</protein>
<comment type="caution">
    <text evidence="3">The sequence shown here is derived from an EMBL/GenBank/DDBJ whole genome shotgun (WGS) entry which is preliminary data.</text>
</comment>
<organism evidence="3 4">
    <name type="scientific">Linderina pennispora</name>
    <dbReference type="NCBI Taxonomy" id="61395"/>
    <lineage>
        <taxon>Eukaryota</taxon>
        <taxon>Fungi</taxon>
        <taxon>Fungi incertae sedis</taxon>
        <taxon>Zoopagomycota</taxon>
        <taxon>Kickxellomycotina</taxon>
        <taxon>Kickxellomycetes</taxon>
        <taxon>Kickxellales</taxon>
        <taxon>Kickxellaceae</taxon>
        <taxon>Linderina</taxon>
    </lineage>
</organism>
<proteinExistence type="predicted"/>
<feature type="region of interest" description="Disordered" evidence="1">
    <location>
        <begin position="67"/>
        <end position="88"/>
    </location>
</feature>
<evidence type="ECO:0000256" key="2">
    <source>
        <dbReference type="SAM" id="SignalP"/>
    </source>
</evidence>
<keyword evidence="2" id="KW-0732">Signal</keyword>
<feature type="chain" id="PRO_5012892188" evidence="2">
    <location>
        <begin position="23"/>
        <end position="115"/>
    </location>
</feature>
<dbReference type="EMBL" id="MCFD01000004">
    <property type="protein sequence ID" value="ORX71636.1"/>
    <property type="molecule type" value="Genomic_DNA"/>
</dbReference>
<dbReference type="OrthoDB" id="5599402at2759"/>
<reference evidence="3 4" key="1">
    <citation type="submission" date="2016-07" db="EMBL/GenBank/DDBJ databases">
        <title>Pervasive Adenine N6-methylation of Active Genes in Fungi.</title>
        <authorList>
            <consortium name="DOE Joint Genome Institute"/>
            <person name="Mondo S.J."/>
            <person name="Dannebaum R.O."/>
            <person name="Kuo R.C."/>
            <person name="Labutti K."/>
            <person name="Haridas S."/>
            <person name="Kuo A."/>
            <person name="Salamov A."/>
            <person name="Ahrendt S.R."/>
            <person name="Lipzen A."/>
            <person name="Sullivan W."/>
            <person name="Andreopoulos W.B."/>
            <person name="Clum A."/>
            <person name="Lindquist E."/>
            <person name="Daum C."/>
            <person name="Ramamoorthy G.K."/>
            <person name="Gryganskyi A."/>
            <person name="Culley D."/>
            <person name="Magnuson J.K."/>
            <person name="James T.Y."/>
            <person name="O'Malley M.A."/>
            <person name="Stajich J.E."/>
            <person name="Spatafora J.W."/>
            <person name="Visel A."/>
            <person name="Grigoriev I.V."/>
        </authorList>
    </citation>
    <scope>NUCLEOTIDE SEQUENCE [LARGE SCALE GENOMIC DNA]</scope>
    <source>
        <strain evidence="3 4">ATCC 12442</strain>
    </source>
</reference>
<dbReference type="RefSeq" id="XP_040745151.1">
    <property type="nucleotide sequence ID" value="XM_040883309.1"/>
</dbReference>
<dbReference type="Proteomes" id="UP000193922">
    <property type="component" value="Unassembled WGS sequence"/>
</dbReference>
<dbReference type="AlphaFoldDB" id="A0A1Y1WEG3"/>
<evidence type="ECO:0000313" key="4">
    <source>
        <dbReference type="Proteomes" id="UP000193922"/>
    </source>
</evidence>
<feature type="compositionally biased region" description="Low complexity" evidence="1">
    <location>
        <begin position="79"/>
        <end position="88"/>
    </location>
</feature>
<accession>A0A1Y1WEG3</accession>